<comment type="similarity">
    <text evidence="1">Belongs to the ABC transporter superfamily.</text>
</comment>
<dbReference type="Proteomes" id="UP000194151">
    <property type="component" value="Chromosome"/>
</dbReference>
<dbReference type="SMART" id="SM00382">
    <property type="entry name" value="AAA"/>
    <property type="match status" value="1"/>
</dbReference>
<dbReference type="Pfam" id="PF00005">
    <property type="entry name" value="ABC_tran"/>
    <property type="match status" value="1"/>
</dbReference>
<keyword evidence="3" id="KW-0472">Membrane</keyword>
<gene>
    <name evidence="7" type="ORF">CAL12_07300</name>
</gene>
<feature type="domain" description="ABC transporter" evidence="6">
    <location>
        <begin position="14"/>
        <end position="247"/>
    </location>
</feature>
<organism evidence="7 8">
    <name type="scientific">Bordetella genomosp. 8</name>
    <dbReference type="NCBI Taxonomy" id="1416806"/>
    <lineage>
        <taxon>Bacteria</taxon>
        <taxon>Pseudomonadati</taxon>
        <taxon>Pseudomonadota</taxon>
        <taxon>Betaproteobacteria</taxon>
        <taxon>Burkholderiales</taxon>
        <taxon>Alcaligenaceae</taxon>
        <taxon>Bordetella</taxon>
    </lineage>
</organism>
<evidence type="ECO:0000259" key="6">
    <source>
        <dbReference type="PROSITE" id="PS50893"/>
    </source>
</evidence>
<dbReference type="Gene3D" id="3.40.50.300">
    <property type="entry name" value="P-loop containing nucleotide triphosphate hydrolases"/>
    <property type="match status" value="1"/>
</dbReference>
<dbReference type="EMBL" id="CP021108">
    <property type="protein sequence ID" value="ARP80663.1"/>
    <property type="molecule type" value="Genomic_DNA"/>
</dbReference>
<dbReference type="InterPro" id="IPR017871">
    <property type="entry name" value="ABC_transporter-like_CS"/>
</dbReference>
<dbReference type="SUPFAM" id="SSF52540">
    <property type="entry name" value="P-loop containing nucleoside triphosphate hydrolases"/>
    <property type="match status" value="1"/>
</dbReference>
<dbReference type="PANTHER" id="PTHR42788:SF13">
    <property type="entry name" value="ALIPHATIC SULFONATES IMPORT ATP-BINDING PROTEIN SSUB"/>
    <property type="match status" value="1"/>
</dbReference>
<evidence type="ECO:0000313" key="8">
    <source>
        <dbReference type="Proteomes" id="UP000194151"/>
    </source>
</evidence>
<dbReference type="CDD" id="cd03293">
    <property type="entry name" value="ABC_NrtD_SsuB_transporters"/>
    <property type="match status" value="1"/>
</dbReference>
<dbReference type="PROSITE" id="PS50893">
    <property type="entry name" value="ABC_TRANSPORTER_2"/>
    <property type="match status" value="1"/>
</dbReference>
<protein>
    <submittedName>
        <fullName evidence="7">Sulfonate ABC transporter ATP-binding protein</fullName>
    </submittedName>
</protein>
<dbReference type="OrthoDB" id="8683598at2"/>
<evidence type="ECO:0000313" key="7">
    <source>
        <dbReference type="EMBL" id="ARP80663.1"/>
    </source>
</evidence>
<keyword evidence="4" id="KW-0547">Nucleotide-binding</keyword>
<keyword evidence="5 7" id="KW-0067">ATP-binding</keyword>
<dbReference type="STRING" id="1416806.CAL12_07300"/>
<keyword evidence="2" id="KW-0813">Transport</keyword>
<proteinExistence type="inferred from homology"/>
<keyword evidence="8" id="KW-1185">Reference proteome</keyword>
<keyword evidence="3" id="KW-1003">Cell membrane</keyword>
<evidence type="ECO:0000256" key="3">
    <source>
        <dbReference type="ARBA" id="ARBA00022475"/>
    </source>
</evidence>
<evidence type="ECO:0000256" key="2">
    <source>
        <dbReference type="ARBA" id="ARBA00022448"/>
    </source>
</evidence>
<evidence type="ECO:0000256" key="4">
    <source>
        <dbReference type="ARBA" id="ARBA00022741"/>
    </source>
</evidence>
<dbReference type="PROSITE" id="PS00211">
    <property type="entry name" value="ABC_TRANSPORTER_1"/>
    <property type="match status" value="1"/>
</dbReference>
<evidence type="ECO:0000256" key="1">
    <source>
        <dbReference type="ARBA" id="ARBA00005417"/>
    </source>
</evidence>
<dbReference type="InterPro" id="IPR003593">
    <property type="entry name" value="AAA+_ATPase"/>
</dbReference>
<reference evidence="7 8" key="1">
    <citation type="submission" date="2017-05" db="EMBL/GenBank/DDBJ databases">
        <title>Complete and WGS of Bordetella genogroups.</title>
        <authorList>
            <person name="Spilker T."/>
            <person name="LiPuma J."/>
        </authorList>
    </citation>
    <scope>NUCLEOTIDE SEQUENCE [LARGE SCALE GENOMIC DNA]</scope>
    <source>
        <strain evidence="7 8">AU19157</strain>
    </source>
</reference>
<dbReference type="InterPro" id="IPR027417">
    <property type="entry name" value="P-loop_NTPase"/>
</dbReference>
<sequence length="287" mass="32082">MSILASADHNASALRIQGLGKNFPAAGRQEALAVLDHIDLDVPAGRFISIVGASGCGKSTLLRLIVGLDGDYQGSIRIDGRPVHGPGLDRGIVFQEHRLFPWLTVAGNVAVGLRNAPISAAQKRQRVDEHLALVGLQGFEHAYPHQISGGMAQRVAIARGLVNRPRMLLLDEPFGALDALTRSRMQIQLQRIWQQERITMILVTHDVEEAVFLGDEVVIMQPHPGRIHRTVRVELPHPRDRSDPRFIRLRDDVLSDFLEPEDRRRATSSDAENVVFLQDRRRLRMAW</sequence>
<evidence type="ECO:0000256" key="5">
    <source>
        <dbReference type="ARBA" id="ARBA00022840"/>
    </source>
</evidence>
<dbReference type="RefSeq" id="WP_086063886.1">
    <property type="nucleotide sequence ID" value="NZ_CP021108.1"/>
</dbReference>
<dbReference type="PANTHER" id="PTHR42788">
    <property type="entry name" value="TAURINE IMPORT ATP-BINDING PROTEIN-RELATED"/>
    <property type="match status" value="1"/>
</dbReference>
<dbReference type="AlphaFoldDB" id="A0A1W6YJD9"/>
<dbReference type="GO" id="GO:0005524">
    <property type="term" value="F:ATP binding"/>
    <property type="evidence" value="ECO:0007669"/>
    <property type="project" value="UniProtKB-KW"/>
</dbReference>
<dbReference type="GO" id="GO:0016887">
    <property type="term" value="F:ATP hydrolysis activity"/>
    <property type="evidence" value="ECO:0007669"/>
    <property type="project" value="InterPro"/>
</dbReference>
<name>A0A1W6YJD9_9BORD</name>
<dbReference type="InterPro" id="IPR003439">
    <property type="entry name" value="ABC_transporter-like_ATP-bd"/>
</dbReference>
<dbReference type="InterPro" id="IPR050166">
    <property type="entry name" value="ABC_transporter_ATP-bind"/>
</dbReference>
<dbReference type="KEGG" id="bgv:CAL12_07300"/>
<accession>A0A1W6YJD9</accession>